<proteinExistence type="predicted"/>
<dbReference type="AlphaFoldDB" id="A0A4V3WMG9"/>
<protein>
    <submittedName>
        <fullName evidence="1">Uncharacterized protein</fullName>
    </submittedName>
</protein>
<organism evidence="1 2">
    <name type="scientific">Camellia sinensis var. sinensis</name>
    <name type="common">China tea</name>
    <dbReference type="NCBI Taxonomy" id="542762"/>
    <lineage>
        <taxon>Eukaryota</taxon>
        <taxon>Viridiplantae</taxon>
        <taxon>Streptophyta</taxon>
        <taxon>Embryophyta</taxon>
        <taxon>Tracheophyta</taxon>
        <taxon>Spermatophyta</taxon>
        <taxon>Magnoliopsida</taxon>
        <taxon>eudicotyledons</taxon>
        <taxon>Gunneridae</taxon>
        <taxon>Pentapetalae</taxon>
        <taxon>asterids</taxon>
        <taxon>Ericales</taxon>
        <taxon>Theaceae</taxon>
        <taxon>Camellia</taxon>
    </lineage>
</organism>
<keyword evidence="2" id="KW-1185">Reference proteome</keyword>
<dbReference type="Proteomes" id="UP000306102">
    <property type="component" value="Unassembled WGS sequence"/>
</dbReference>
<reference evidence="1 2" key="1">
    <citation type="journal article" date="2018" name="Proc. Natl. Acad. Sci. U.S.A.">
        <title>Draft genome sequence of Camellia sinensis var. sinensis provides insights into the evolution of the tea genome and tea quality.</title>
        <authorList>
            <person name="Wei C."/>
            <person name="Yang H."/>
            <person name="Wang S."/>
            <person name="Zhao J."/>
            <person name="Liu C."/>
            <person name="Gao L."/>
            <person name="Xia E."/>
            <person name="Lu Y."/>
            <person name="Tai Y."/>
            <person name="She G."/>
            <person name="Sun J."/>
            <person name="Cao H."/>
            <person name="Tong W."/>
            <person name="Gao Q."/>
            <person name="Li Y."/>
            <person name="Deng W."/>
            <person name="Jiang X."/>
            <person name="Wang W."/>
            <person name="Chen Q."/>
            <person name="Zhang S."/>
            <person name="Li H."/>
            <person name="Wu J."/>
            <person name="Wang P."/>
            <person name="Li P."/>
            <person name="Shi C."/>
            <person name="Zheng F."/>
            <person name="Jian J."/>
            <person name="Huang B."/>
            <person name="Shan D."/>
            <person name="Shi M."/>
            <person name="Fang C."/>
            <person name="Yue Y."/>
            <person name="Li F."/>
            <person name="Li D."/>
            <person name="Wei S."/>
            <person name="Han B."/>
            <person name="Jiang C."/>
            <person name="Yin Y."/>
            <person name="Xia T."/>
            <person name="Zhang Z."/>
            <person name="Bennetzen J.L."/>
            <person name="Zhao S."/>
            <person name="Wan X."/>
        </authorList>
    </citation>
    <scope>NUCLEOTIDE SEQUENCE [LARGE SCALE GENOMIC DNA]</scope>
    <source>
        <strain evidence="2">cv. Shuchazao</strain>
        <tissue evidence="1">Leaf</tissue>
    </source>
</reference>
<gene>
    <name evidence="1" type="ORF">TEA_005439</name>
</gene>
<comment type="caution">
    <text evidence="1">The sequence shown here is derived from an EMBL/GenBank/DDBJ whole genome shotgun (WGS) entry which is preliminary data.</text>
</comment>
<dbReference type="EMBL" id="SDRB02009232">
    <property type="protein sequence ID" value="THG08597.1"/>
    <property type="molecule type" value="Genomic_DNA"/>
</dbReference>
<dbReference type="STRING" id="542762.A0A4V3WMG9"/>
<evidence type="ECO:0000313" key="2">
    <source>
        <dbReference type="Proteomes" id="UP000306102"/>
    </source>
</evidence>
<evidence type="ECO:0000313" key="1">
    <source>
        <dbReference type="EMBL" id="THG08597.1"/>
    </source>
</evidence>
<accession>A0A4V3WMG9</accession>
<name>A0A4V3WMG9_CAMSN</name>
<sequence length="261" mass="28863">MHRRPSPPALITTIATLESQVYLISDHVIKLYVEDGLEFSLNALGTELEFYSLLCKVDSPLKNHIPGVLASGILFIENGSYKIVPWDGKGVPDVIASCNLIPENSLEVDFPFGVWSKKKFEMKKARMSINELISSGDGSRIWPYIVTKRCKGKTFAELRETLSWDDTLYLASFLGEQLRNLHLLPFPSLNASTLADAEEKMEYPCVSGSMEAVTNKLTNLSLPILSTLKAQSEMKLSGKEGSREVELLLKALSGASPLNPE</sequence>